<dbReference type="InterPro" id="IPR040893">
    <property type="entry name" value="RADX"/>
</dbReference>
<dbReference type="GO" id="GO:0003697">
    <property type="term" value="F:single-stranded DNA binding"/>
    <property type="evidence" value="ECO:0007669"/>
    <property type="project" value="InterPro"/>
</dbReference>
<dbReference type="Proteomes" id="UP000271974">
    <property type="component" value="Unassembled WGS sequence"/>
</dbReference>
<gene>
    <name evidence="1" type="ORF">EGW08_000788</name>
</gene>
<protein>
    <submittedName>
        <fullName evidence="1">Uncharacterized protein</fullName>
    </submittedName>
</protein>
<comment type="caution">
    <text evidence="1">The sequence shown here is derived from an EMBL/GenBank/DDBJ whole genome shotgun (WGS) entry which is preliminary data.</text>
</comment>
<keyword evidence="2" id="KW-1185">Reference proteome</keyword>
<organism evidence="1 2">
    <name type="scientific">Elysia chlorotica</name>
    <name type="common">Eastern emerald elysia</name>
    <name type="synonym">Sea slug</name>
    <dbReference type="NCBI Taxonomy" id="188477"/>
    <lineage>
        <taxon>Eukaryota</taxon>
        <taxon>Metazoa</taxon>
        <taxon>Spiralia</taxon>
        <taxon>Lophotrochozoa</taxon>
        <taxon>Mollusca</taxon>
        <taxon>Gastropoda</taxon>
        <taxon>Heterobranchia</taxon>
        <taxon>Euthyneura</taxon>
        <taxon>Panpulmonata</taxon>
        <taxon>Sacoglossa</taxon>
        <taxon>Placobranchoidea</taxon>
        <taxon>Plakobranchidae</taxon>
        <taxon>Elysia</taxon>
    </lineage>
</organism>
<evidence type="ECO:0000313" key="1">
    <source>
        <dbReference type="EMBL" id="RUS91464.1"/>
    </source>
</evidence>
<accession>A0A433UCI2</accession>
<dbReference type="AlphaFoldDB" id="A0A433UCI2"/>
<dbReference type="EMBL" id="RQTK01000011">
    <property type="protein sequence ID" value="RUS91464.1"/>
    <property type="molecule type" value="Genomic_DNA"/>
</dbReference>
<evidence type="ECO:0000313" key="2">
    <source>
        <dbReference type="Proteomes" id="UP000271974"/>
    </source>
</evidence>
<dbReference type="OrthoDB" id="5965770at2759"/>
<reference evidence="1 2" key="1">
    <citation type="submission" date="2019-01" db="EMBL/GenBank/DDBJ databases">
        <title>A draft genome assembly of the solar-powered sea slug Elysia chlorotica.</title>
        <authorList>
            <person name="Cai H."/>
            <person name="Li Q."/>
            <person name="Fang X."/>
            <person name="Li J."/>
            <person name="Curtis N.E."/>
            <person name="Altenburger A."/>
            <person name="Shibata T."/>
            <person name="Feng M."/>
            <person name="Maeda T."/>
            <person name="Schwartz J.A."/>
            <person name="Shigenobu S."/>
            <person name="Lundholm N."/>
            <person name="Nishiyama T."/>
            <person name="Yang H."/>
            <person name="Hasebe M."/>
            <person name="Li S."/>
            <person name="Pierce S.K."/>
            <person name="Wang J."/>
        </authorList>
    </citation>
    <scope>NUCLEOTIDE SEQUENCE [LARGE SCALE GENOMIC DNA]</scope>
    <source>
        <strain evidence="1">EC2010</strain>
        <tissue evidence="1">Whole organism of an adult</tissue>
    </source>
</reference>
<name>A0A433UCI2_ELYCH</name>
<proteinExistence type="predicted"/>
<dbReference type="PANTHER" id="PTHR14944">
    <property type="entry name" value="RPA-RELATED PROTEIN RADX"/>
    <property type="match status" value="1"/>
</dbReference>
<sequence length="257" mass="30052">MASSGGKIRNLFEALDTDDQEVIDLLYRKTFQVVELSRYYPDSRSRSYYGFNDCQFWDLFDITLADGRNRRKFVASADTVREHMVYTGSSIKLKQVERFWDLTEDGRVAVVVVRDLDVWNSEKCFKVSEKLAELPMVPKSYSSEEEKQPLASSRLYYMDNWTFNLATGQRFGDDVKCVPLQDIDLSAVCQIKDIVHKKSTRAETSCLLVKVVRKSRLIHYVARHKDEKWPFQVVHIYKKNDFHVFFCLFGFSDNNCL</sequence>
<dbReference type="PANTHER" id="PTHR14944:SF2">
    <property type="entry name" value="RPA-RELATED PROTEIN RADX"/>
    <property type="match status" value="1"/>
</dbReference>